<evidence type="ECO:0000313" key="11">
    <source>
        <dbReference type="Proteomes" id="UP000051952"/>
    </source>
</evidence>
<feature type="transmembrane region" description="Helical" evidence="9">
    <location>
        <begin position="415"/>
        <end position="436"/>
    </location>
</feature>
<dbReference type="Gene3D" id="1.20.1740.10">
    <property type="entry name" value="Amino acid/polyamine transporter I"/>
    <property type="match status" value="1"/>
</dbReference>
<accession>A0A0S4ISA5</accession>
<feature type="transmembrane region" description="Helical" evidence="9">
    <location>
        <begin position="296"/>
        <end position="322"/>
    </location>
</feature>
<evidence type="ECO:0000256" key="6">
    <source>
        <dbReference type="ARBA" id="ARBA00023136"/>
    </source>
</evidence>
<evidence type="ECO:0000256" key="2">
    <source>
        <dbReference type="ARBA" id="ARBA00022448"/>
    </source>
</evidence>
<proteinExistence type="inferred from homology"/>
<keyword evidence="4 9" id="KW-0812">Transmembrane</keyword>
<evidence type="ECO:0000256" key="3">
    <source>
        <dbReference type="ARBA" id="ARBA00022475"/>
    </source>
</evidence>
<keyword evidence="3" id="KW-1003">Cell membrane</keyword>
<feature type="transmembrane region" description="Helical" evidence="9">
    <location>
        <begin position="205"/>
        <end position="222"/>
    </location>
</feature>
<comment type="similarity">
    <text evidence="7">Belongs to the amino acid-polyamine-organocation (APC) superfamily. Polyamine:cation symporter (PHS) (TC 2.A.3.12) family.</text>
</comment>
<dbReference type="GO" id="GO:0005886">
    <property type="term" value="C:plasma membrane"/>
    <property type="evidence" value="ECO:0007669"/>
    <property type="project" value="UniProtKB-SubCell"/>
</dbReference>
<dbReference type="OrthoDB" id="5982228at2759"/>
<feature type="compositionally biased region" description="Low complexity" evidence="8">
    <location>
        <begin position="1"/>
        <end position="21"/>
    </location>
</feature>
<feature type="transmembrane region" description="Helical" evidence="9">
    <location>
        <begin position="90"/>
        <end position="108"/>
    </location>
</feature>
<dbReference type="PANTHER" id="PTHR45826">
    <property type="entry name" value="POLYAMINE TRANSPORTER PUT1"/>
    <property type="match status" value="1"/>
</dbReference>
<evidence type="ECO:0000313" key="10">
    <source>
        <dbReference type="EMBL" id="CUE83725.1"/>
    </source>
</evidence>
<keyword evidence="2" id="KW-0813">Transport</keyword>
<feature type="transmembrane region" description="Helical" evidence="9">
    <location>
        <begin position="162"/>
        <end position="185"/>
    </location>
</feature>
<dbReference type="OMA" id="WGFQEAW"/>
<feature type="transmembrane region" description="Helical" evidence="9">
    <location>
        <begin position="120"/>
        <end position="141"/>
    </location>
</feature>
<feature type="transmembrane region" description="Helical" evidence="9">
    <location>
        <begin position="391"/>
        <end position="409"/>
    </location>
</feature>
<name>A0A0S4ISA5_BODSA</name>
<evidence type="ECO:0000256" key="5">
    <source>
        <dbReference type="ARBA" id="ARBA00022989"/>
    </source>
</evidence>
<dbReference type="Proteomes" id="UP000051952">
    <property type="component" value="Unassembled WGS sequence"/>
</dbReference>
<keyword evidence="11" id="KW-1185">Reference proteome</keyword>
<gene>
    <name evidence="10" type="ORF">BSAL_56745</name>
</gene>
<evidence type="ECO:0000256" key="1">
    <source>
        <dbReference type="ARBA" id="ARBA00004651"/>
    </source>
</evidence>
<protein>
    <submittedName>
        <fullName evidence="10">Amino acid permease, putative</fullName>
    </submittedName>
</protein>
<feature type="transmembrane region" description="Helical" evidence="9">
    <location>
        <begin position="342"/>
        <end position="370"/>
    </location>
</feature>
<evidence type="ECO:0000256" key="8">
    <source>
        <dbReference type="SAM" id="MobiDB-lite"/>
    </source>
</evidence>
<dbReference type="EMBL" id="CYKH01000202">
    <property type="protein sequence ID" value="CUE83725.1"/>
    <property type="molecule type" value="Genomic_DNA"/>
</dbReference>
<comment type="subcellular location">
    <subcellularLocation>
        <location evidence="1">Cell membrane</location>
        <topology evidence="1">Multi-pass membrane protein</topology>
    </subcellularLocation>
</comment>
<dbReference type="VEuPathDB" id="TriTrypDB:BSAL_56745"/>
<evidence type="ECO:0000256" key="4">
    <source>
        <dbReference type="ARBA" id="ARBA00022692"/>
    </source>
</evidence>
<dbReference type="InterPro" id="IPR044566">
    <property type="entry name" value="RMV1-like"/>
</dbReference>
<dbReference type="GO" id="GO:0015203">
    <property type="term" value="F:polyamine transmembrane transporter activity"/>
    <property type="evidence" value="ECO:0007669"/>
    <property type="project" value="UniProtKB-ARBA"/>
</dbReference>
<feature type="transmembrane region" description="Helical" evidence="9">
    <location>
        <begin position="264"/>
        <end position="284"/>
    </location>
</feature>
<feature type="region of interest" description="Disordered" evidence="8">
    <location>
        <begin position="1"/>
        <end position="38"/>
    </location>
</feature>
<keyword evidence="6 9" id="KW-0472">Membrane</keyword>
<feature type="transmembrane region" description="Helical" evidence="9">
    <location>
        <begin position="229"/>
        <end position="249"/>
    </location>
</feature>
<organism evidence="10 11">
    <name type="scientific">Bodo saltans</name>
    <name type="common">Flagellated protozoan</name>
    <dbReference type="NCBI Taxonomy" id="75058"/>
    <lineage>
        <taxon>Eukaryota</taxon>
        <taxon>Discoba</taxon>
        <taxon>Euglenozoa</taxon>
        <taxon>Kinetoplastea</taxon>
        <taxon>Metakinetoplastina</taxon>
        <taxon>Eubodonida</taxon>
        <taxon>Bodonidae</taxon>
        <taxon>Bodo</taxon>
    </lineage>
</organism>
<evidence type="ECO:0000256" key="9">
    <source>
        <dbReference type="SAM" id="Phobius"/>
    </source>
</evidence>
<dbReference type="InterPro" id="IPR002293">
    <property type="entry name" value="AA/rel_permease1"/>
</dbReference>
<keyword evidence="5 9" id="KW-1133">Transmembrane helix</keyword>
<feature type="transmembrane region" description="Helical" evidence="9">
    <location>
        <begin position="456"/>
        <end position="475"/>
    </location>
</feature>
<dbReference type="PANTHER" id="PTHR45826:SF2">
    <property type="entry name" value="AMINO ACID TRANSPORTER"/>
    <property type="match status" value="1"/>
</dbReference>
<dbReference type="AlphaFoldDB" id="A0A0S4ISA5"/>
<sequence>MQCSPGSSSSPSSFKSRASSSYGGEDSTQRASAVCGGEMTSFSQSPAATANSNGAEGGAGGVVAAGVVISDYTRQHDQHQQQLPPLPPKLTWYKMAFICFIFTAGGPFGMESVMRNGGPLFALIATIGVVLLHVFPMILIVTELSGMMPSNRGSVEWIDRAYGHEVGFVSSLLQVIINLIDLSVYPVLVRGYIEAMIELNSVESYFVGLGVLLFASIPSFFSTSDLGNFAFVCMGLTIAPFVVGVIYGIKDIDPSMWGEMKHGAIDISTLTSVSIWMYTGFMALGNLGGEVESPNVFLVGCGSAAILDCVMYLLPLLVTIHIKGNWDDGFFADAFDKILPGLGWAILGAGAVSGYAMYASSLTCFSRSLWGVADKKWLPHFLTRTIRSTGAPYASMFVHIGVCCVLILFDFDFLVTLLLLISAANFLLFYTGFLVLRYREPHAHRPWRIPGGKFGAWFIVSPIITIYFGLFFAGLSDWVNTVILGAIVVVLVLIYFLFVRKAIADENRQQLLRSAAEEAVLFEVPVRAGGGVSLSSPGLLHHSECAGGGGFDSPPPAPPANVTLPPTMTVVPSYSSTS</sequence>
<dbReference type="Pfam" id="PF13520">
    <property type="entry name" value="AA_permease_2"/>
    <property type="match status" value="1"/>
</dbReference>
<feature type="transmembrane region" description="Helical" evidence="9">
    <location>
        <begin position="481"/>
        <end position="499"/>
    </location>
</feature>
<reference evidence="11" key="1">
    <citation type="submission" date="2015-09" db="EMBL/GenBank/DDBJ databases">
        <authorList>
            <consortium name="Pathogen Informatics"/>
        </authorList>
    </citation>
    <scope>NUCLEOTIDE SEQUENCE [LARGE SCALE GENOMIC DNA]</scope>
    <source>
        <strain evidence="11">Lake Konstanz</strain>
    </source>
</reference>
<evidence type="ECO:0000256" key="7">
    <source>
        <dbReference type="ARBA" id="ARBA00024041"/>
    </source>
</evidence>